<dbReference type="GO" id="GO:0045053">
    <property type="term" value="P:protein retention in Golgi apparatus"/>
    <property type="evidence" value="ECO:0007669"/>
    <property type="project" value="TreeGrafter"/>
</dbReference>
<evidence type="ECO:0000313" key="2">
    <source>
        <dbReference type="Proteomes" id="UP000541444"/>
    </source>
</evidence>
<comment type="caution">
    <text evidence="1">The sequence shown here is derived from an EMBL/GenBank/DDBJ whole genome shotgun (WGS) entry which is preliminary data.</text>
</comment>
<dbReference type="InterPro" id="IPR026847">
    <property type="entry name" value="VPS13"/>
</dbReference>
<reference evidence="1 2" key="1">
    <citation type="journal article" date="2020" name="IScience">
        <title>Genome Sequencing of the Endangered Kingdonia uniflora (Circaeasteraceae, Ranunculales) Reveals Potential Mechanisms of Evolutionary Specialization.</title>
        <authorList>
            <person name="Sun Y."/>
            <person name="Deng T."/>
            <person name="Zhang A."/>
            <person name="Moore M.J."/>
            <person name="Landis J.B."/>
            <person name="Lin N."/>
            <person name="Zhang H."/>
            <person name="Zhang X."/>
            <person name="Huang J."/>
            <person name="Zhang X."/>
            <person name="Sun H."/>
            <person name="Wang H."/>
        </authorList>
    </citation>
    <scope>NUCLEOTIDE SEQUENCE [LARGE SCALE GENOMIC DNA]</scope>
    <source>
        <strain evidence="1">TB1705</strain>
        <tissue evidence="1">Leaf</tissue>
    </source>
</reference>
<dbReference type="OrthoDB" id="1933992at2759"/>
<evidence type="ECO:0000313" key="1">
    <source>
        <dbReference type="EMBL" id="KAF6135502.1"/>
    </source>
</evidence>
<gene>
    <name evidence="1" type="ORF">GIB67_015355</name>
</gene>
<protein>
    <submittedName>
        <fullName evidence="1">Uncharacterized protein</fullName>
    </submittedName>
</protein>
<dbReference type="GO" id="GO:0006623">
    <property type="term" value="P:protein targeting to vacuole"/>
    <property type="evidence" value="ECO:0007669"/>
    <property type="project" value="TreeGrafter"/>
</dbReference>
<dbReference type="PANTHER" id="PTHR16166:SF137">
    <property type="entry name" value="PLECKSTRIN HOMOLOGY (PH) DOMAIN-CONTAINING PROTEIN"/>
    <property type="match status" value="1"/>
</dbReference>
<dbReference type="EMBL" id="JACGCM010002784">
    <property type="protein sequence ID" value="KAF6135502.1"/>
    <property type="molecule type" value="Genomic_DNA"/>
</dbReference>
<name>A0A7J7KYX8_9MAGN</name>
<proteinExistence type="predicted"/>
<sequence length="526" mass="59910">MITEWSKMRHDMKERFIPMNYSEIVFGKLQSMKMGLSNIDDYTDQFYLLESLARLYETEQRVRYKNGLTEKLQEMIALQPIFFLSEIVQLAKQASEFQAVRHSPVLQFQHKQPHLQLFQWSLCCVLMFWVTVMDAGSPGTRNVIVRFGHRCGKLSWDQVLKYASLRKRYISLYASLLKSDVSRMVVDNNKEIEELDSGLDVEIILQWRMLAHKFVEQSAESEIYLAKQKTKKSWWSLGWSSQPVKDENEPWHFNDEDWEQLNRIIGYKEGDNGVLLETAQDKGDILLTSLVIHMKHNASRLVDGVCLAELSCEGLDCSVKMYSEAKVFDVKLESYRLSSPNGLLAESAATDDSLVGVFSYKPFDAKVDWSLVARASPCYMTYMKDPIDQIIDFFQSNAAVSQTVALETAAAVQMTIDGVKRTAQQQVTRALKDHSSFHAIELKLKAAIAALESEVTQSFEIPSSVAYLKAHIMATTLSHVSNRLLQANDQHSNLISFVVSEHSLTTNRARVAHRGTVTAHLDVIKE</sequence>
<dbReference type="PANTHER" id="PTHR16166">
    <property type="entry name" value="VACUOLAR PROTEIN SORTING-ASSOCIATED PROTEIN VPS13"/>
    <property type="match status" value="1"/>
</dbReference>
<keyword evidence="2" id="KW-1185">Reference proteome</keyword>
<accession>A0A7J7KYX8</accession>
<dbReference type="AlphaFoldDB" id="A0A7J7KYX8"/>
<organism evidence="1 2">
    <name type="scientific">Kingdonia uniflora</name>
    <dbReference type="NCBI Taxonomy" id="39325"/>
    <lineage>
        <taxon>Eukaryota</taxon>
        <taxon>Viridiplantae</taxon>
        <taxon>Streptophyta</taxon>
        <taxon>Embryophyta</taxon>
        <taxon>Tracheophyta</taxon>
        <taxon>Spermatophyta</taxon>
        <taxon>Magnoliopsida</taxon>
        <taxon>Ranunculales</taxon>
        <taxon>Circaeasteraceae</taxon>
        <taxon>Kingdonia</taxon>
    </lineage>
</organism>
<dbReference type="Proteomes" id="UP000541444">
    <property type="component" value="Unassembled WGS sequence"/>
</dbReference>